<dbReference type="EMBL" id="CASHTH010002102">
    <property type="protein sequence ID" value="CAI8024883.1"/>
    <property type="molecule type" value="Genomic_DNA"/>
</dbReference>
<evidence type="ECO:0000256" key="1">
    <source>
        <dbReference type="SAM" id="MobiDB-lite"/>
    </source>
</evidence>
<evidence type="ECO:0000313" key="2">
    <source>
        <dbReference type="EMBL" id="CAI8024883.1"/>
    </source>
</evidence>
<dbReference type="GO" id="GO:0050660">
    <property type="term" value="F:flavin adenine dinucleotide binding"/>
    <property type="evidence" value="ECO:0007669"/>
    <property type="project" value="InterPro"/>
</dbReference>
<protein>
    <recommendedName>
        <fullName evidence="4">FAD-binding PCMH-type domain-containing protein</fullName>
    </recommendedName>
</protein>
<dbReference type="InterPro" id="IPR016167">
    <property type="entry name" value="FAD-bd_PCMH_sub1"/>
</dbReference>
<dbReference type="SUPFAM" id="SSF56176">
    <property type="entry name" value="FAD-binding/transporter-associated domain-like"/>
    <property type="match status" value="1"/>
</dbReference>
<proteinExistence type="predicted"/>
<evidence type="ECO:0008006" key="4">
    <source>
        <dbReference type="Google" id="ProtNLM"/>
    </source>
</evidence>
<dbReference type="Proteomes" id="UP001174909">
    <property type="component" value="Unassembled WGS sequence"/>
</dbReference>
<sequence>MASKNDDDMPVMTRRAAVPPDDTSFWPEIETEERGISTPWTQAIKDVIKFLDVEEPYSAEADEDGIQLAEFLIQNADISVAINSKKSELIAKSGFDEVQVTYFKNWAGTLRGLVLYARPTYIRDVKKLVKACGELRIKVGCGGSYHTWAPLYPDPSTKTQFSLLISNCELQLEFKLFDVDRLLTPRIDYDKDKNEVIISPGVTTGEQLKLFMDKKVC</sequence>
<dbReference type="AlphaFoldDB" id="A0AA35S7H6"/>
<evidence type="ECO:0000313" key="3">
    <source>
        <dbReference type="Proteomes" id="UP001174909"/>
    </source>
</evidence>
<accession>A0AA35S7H6</accession>
<dbReference type="InterPro" id="IPR036318">
    <property type="entry name" value="FAD-bd_PCMH-like_sf"/>
</dbReference>
<dbReference type="Gene3D" id="3.30.43.10">
    <property type="entry name" value="Uridine Diphospho-n-acetylenolpyruvylglucosamine Reductase, domain 2"/>
    <property type="match status" value="1"/>
</dbReference>
<feature type="region of interest" description="Disordered" evidence="1">
    <location>
        <begin position="1"/>
        <end position="25"/>
    </location>
</feature>
<reference evidence="2" key="1">
    <citation type="submission" date="2023-03" db="EMBL/GenBank/DDBJ databases">
        <authorList>
            <person name="Steffen K."/>
            <person name="Cardenas P."/>
        </authorList>
    </citation>
    <scope>NUCLEOTIDE SEQUENCE</scope>
</reference>
<gene>
    <name evidence="2" type="ORF">GBAR_LOCUS14409</name>
</gene>
<keyword evidence="3" id="KW-1185">Reference proteome</keyword>
<comment type="caution">
    <text evidence="2">The sequence shown here is derived from an EMBL/GenBank/DDBJ whole genome shotgun (WGS) entry which is preliminary data.</text>
</comment>
<name>A0AA35S7H6_GEOBA</name>
<organism evidence="2 3">
    <name type="scientific">Geodia barretti</name>
    <name type="common">Barrett's horny sponge</name>
    <dbReference type="NCBI Taxonomy" id="519541"/>
    <lineage>
        <taxon>Eukaryota</taxon>
        <taxon>Metazoa</taxon>
        <taxon>Porifera</taxon>
        <taxon>Demospongiae</taxon>
        <taxon>Heteroscleromorpha</taxon>
        <taxon>Tetractinellida</taxon>
        <taxon>Astrophorina</taxon>
        <taxon>Geodiidae</taxon>
        <taxon>Geodia</taxon>
    </lineage>
</organism>